<dbReference type="SUPFAM" id="SSF52507">
    <property type="entry name" value="Homo-oligomeric flavin-containing Cys decarboxylases, HFCD"/>
    <property type="match status" value="1"/>
</dbReference>
<comment type="caution">
    <text evidence="3">The sequence shown here is derived from an EMBL/GenBank/DDBJ whole genome shotgun (WGS) entry which is preliminary data.</text>
</comment>
<dbReference type="Proteomes" id="UP000186364">
    <property type="component" value="Unassembled WGS sequence"/>
</dbReference>
<protein>
    <submittedName>
        <fullName evidence="3">Flavoprotein</fullName>
    </submittedName>
</protein>
<sequence>MSKVINKGAVPERHVRLLVGATGSVDIIHLPEYLRHIKTRMSCEISVLMTQTATQFLSPDVVALCADRVIAGERTADWPSDKPSRLVADHDVLVVLPATAHTLASIAGGAAPNRLTTVVLAATFPVILFPVMGAAMWKKAAVMRNVQQIKTDGYVVAEPVWRQNFDFSLGQNVEHPSLPTPEDVALLIMKCAAVTA</sequence>
<organism evidence="3 4">
    <name type="scientific">Xaviernesmea oryzae</name>
    <dbReference type="NCBI Taxonomy" id="464029"/>
    <lineage>
        <taxon>Bacteria</taxon>
        <taxon>Pseudomonadati</taxon>
        <taxon>Pseudomonadota</taxon>
        <taxon>Alphaproteobacteria</taxon>
        <taxon>Hyphomicrobiales</taxon>
        <taxon>Rhizobiaceae</taxon>
        <taxon>Rhizobium/Agrobacterium group</taxon>
        <taxon>Xaviernesmea</taxon>
    </lineage>
</organism>
<feature type="transmembrane region" description="Helical" evidence="1">
    <location>
        <begin position="117"/>
        <end position="137"/>
    </location>
</feature>
<dbReference type="Gene3D" id="3.40.50.1950">
    <property type="entry name" value="Flavin prenyltransferase-like"/>
    <property type="match status" value="1"/>
</dbReference>
<dbReference type="EMBL" id="MKIP01000054">
    <property type="protein sequence ID" value="OLP58914.1"/>
    <property type="molecule type" value="Genomic_DNA"/>
</dbReference>
<proteinExistence type="predicted"/>
<dbReference type="GO" id="GO:0010181">
    <property type="term" value="F:FMN binding"/>
    <property type="evidence" value="ECO:0007669"/>
    <property type="project" value="TreeGrafter"/>
</dbReference>
<evidence type="ECO:0000313" key="3">
    <source>
        <dbReference type="EMBL" id="OLP58914.1"/>
    </source>
</evidence>
<evidence type="ECO:0000256" key="1">
    <source>
        <dbReference type="SAM" id="Phobius"/>
    </source>
</evidence>
<dbReference type="InterPro" id="IPR003382">
    <property type="entry name" value="Flavoprotein"/>
</dbReference>
<keyword evidence="4" id="KW-1185">Reference proteome</keyword>
<keyword evidence="1" id="KW-0812">Transmembrane</keyword>
<accession>A0A1Q9AU92</accession>
<keyword evidence="1" id="KW-0472">Membrane</keyword>
<evidence type="ECO:0000313" key="4">
    <source>
        <dbReference type="Proteomes" id="UP000186364"/>
    </source>
</evidence>
<reference evidence="3 4" key="1">
    <citation type="submission" date="2016-09" db="EMBL/GenBank/DDBJ databases">
        <title>Rhizobium sp. nov., a novel species isolated from the rice rhizosphere.</title>
        <authorList>
            <person name="Zhao J."/>
            <person name="Zhang X."/>
        </authorList>
    </citation>
    <scope>NUCLEOTIDE SEQUENCE [LARGE SCALE GENOMIC DNA]</scope>
    <source>
        <strain evidence="3 4">1.7048</strain>
    </source>
</reference>
<keyword evidence="1" id="KW-1133">Transmembrane helix</keyword>
<feature type="domain" description="Flavoprotein" evidence="2">
    <location>
        <begin position="16"/>
        <end position="149"/>
    </location>
</feature>
<dbReference type="Pfam" id="PF02441">
    <property type="entry name" value="Flavoprotein"/>
    <property type="match status" value="1"/>
</dbReference>
<dbReference type="PANTHER" id="PTHR14359">
    <property type="entry name" value="HOMO-OLIGOMERIC FLAVIN CONTAINING CYS DECARBOXYLASE FAMILY"/>
    <property type="match status" value="1"/>
</dbReference>
<feature type="transmembrane region" description="Helical" evidence="1">
    <location>
        <begin position="92"/>
        <end position="111"/>
    </location>
</feature>
<dbReference type="GO" id="GO:0004633">
    <property type="term" value="F:phosphopantothenoylcysteine decarboxylase activity"/>
    <property type="evidence" value="ECO:0007669"/>
    <property type="project" value="TreeGrafter"/>
</dbReference>
<dbReference type="GO" id="GO:0071513">
    <property type="term" value="C:phosphopantothenoylcysteine decarboxylase complex"/>
    <property type="evidence" value="ECO:0007669"/>
    <property type="project" value="TreeGrafter"/>
</dbReference>
<gene>
    <name evidence="3" type="ORF">BJF93_23085</name>
</gene>
<name>A0A1Q9AU92_9HYPH</name>
<dbReference type="PANTHER" id="PTHR14359:SF6">
    <property type="entry name" value="PHOSPHOPANTOTHENOYLCYSTEINE DECARBOXYLASE"/>
    <property type="match status" value="1"/>
</dbReference>
<dbReference type="GO" id="GO:0015937">
    <property type="term" value="P:coenzyme A biosynthetic process"/>
    <property type="evidence" value="ECO:0007669"/>
    <property type="project" value="TreeGrafter"/>
</dbReference>
<dbReference type="OrthoDB" id="2395518at2"/>
<evidence type="ECO:0000259" key="2">
    <source>
        <dbReference type="Pfam" id="PF02441"/>
    </source>
</evidence>
<dbReference type="RefSeq" id="WP_075628747.1">
    <property type="nucleotide sequence ID" value="NZ_FOAM01000017.1"/>
</dbReference>
<dbReference type="InterPro" id="IPR036551">
    <property type="entry name" value="Flavin_trans-like"/>
</dbReference>
<dbReference type="AlphaFoldDB" id="A0A1Q9AU92"/>